<evidence type="ECO:0000313" key="3">
    <source>
        <dbReference type="Proteomes" id="UP000781932"/>
    </source>
</evidence>
<sequence length="395" mass="44124">MATGNFASDYSVDSSAGLSCDDFNLWNYDGSLPHVVPRNSFGMDPSNNIPNATFGDLQNVGMQASALPQISSSFEPGPSFFTRMQEPDIQPHGPAMLDAVQMIEADPDVEFASLFDDNTPNATTDEILRVVCDKILPYRAKDFPRLFPPVYFYELLLQNEEDRDEVIPLATRCVKWFLNMTPEQADSRIAEIHEVRRAMKAKGLDQEPQAHPAKNTKRSRSAKKAAITSHQHPVLVAELAKSPRMEYRPSIRSMEEYLTLSEAYVTYIRQMELNDVAETDETWPSTTAMEIQYVKQAALAIFDTTDFAEKTDALNNKAHIDKLTAERQGEADGEADSVGNIKKRKRGADATDAVKKLPKLNPSESILADPNSSPARLLKAVLRYEITDFEVELLS</sequence>
<organism evidence="2 3">
    <name type="scientific">Colletotrichum karsti</name>
    <dbReference type="NCBI Taxonomy" id="1095194"/>
    <lineage>
        <taxon>Eukaryota</taxon>
        <taxon>Fungi</taxon>
        <taxon>Dikarya</taxon>
        <taxon>Ascomycota</taxon>
        <taxon>Pezizomycotina</taxon>
        <taxon>Sordariomycetes</taxon>
        <taxon>Hypocreomycetidae</taxon>
        <taxon>Glomerellales</taxon>
        <taxon>Glomerellaceae</taxon>
        <taxon>Colletotrichum</taxon>
        <taxon>Colletotrichum boninense species complex</taxon>
    </lineage>
</organism>
<comment type="caution">
    <text evidence="2">The sequence shown here is derived from an EMBL/GenBank/DDBJ whole genome shotgun (WGS) entry which is preliminary data.</text>
</comment>
<dbReference type="EMBL" id="JAATWM020000005">
    <property type="protein sequence ID" value="KAF9880121.1"/>
    <property type="molecule type" value="Genomic_DNA"/>
</dbReference>
<dbReference type="Proteomes" id="UP000781932">
    <property type="component" value="Unassembled WGS sequence"/>
</dbReference>
<dbReference type="RefSeq" id="XP_038749582.1">
    <property type="nucleotide sequence ID" value="XM_038884794.1"/>
</dbReference>
<evidence type="ECO:0000313" key="2">
    <source>
        <dbReference type="EMBL" id="KAF9880121.1"/>
    </source>
</evidence>
<reference evidence="2" key="1">
    <citation type="submission" date="2020-03" db="EMBL/GenBank/DDBJ databases">
        <authorList>
            <person name="He L."/>
        </authorList>
    </citation>
    <scope>NUCLEOTIDE SEQUENCE</scope>
    <source>
        <strain evidence="2">CkLH20</strain>
    </source>
</reference>
<dbReference type="AlphaFoldDB" id="A0A9P6IDZ5"/>
<gene>
    <name evidence="2" type="ORF">CkaCkLH20_02075</name>
</gene>
<feature type="compositionally biased region" description="Basic residues" evidence="1">
    <location>
        <begin position="214"/>
        <end position="223"/>
    </location>
</feature>
<feature type="region of interest" description="Disordered" evidence="1">
    <location>
        <begin position="327"/>
        <end position="355"/>
    </location>
</feature>
<dbReference type="OrthoDB" id="4826802at2759"/>
<name>A0A9P6IDZ5_9PEZI</name>
<reference evidence="2" key="2">
    <citation type="submission" date="2020-11" db="EMBL/GenBank/DDBJ databases">
        <title>Whole genome sequencing of Colletotrichum sp.</title>
        <authorList>
            <person name="Li H."/>
        </authorList>
    </citation>
    <scope>NUCLEOTIDE SEQUENCE</scope>
    <source>
        <strain evidence="2">CkLH20</strain>
    </source>
</reference>
<proteinExistence type="predicted"/>
<dbReference type="GeneID" id="62157868"/>
<feature type="region of interest" description="Disordered" evidence="1">
    <location>
        <begin position="200"/>
        <end position="225"/>
    </location>
</feature>
<evidence type="ECO:0000256" key="1">
    <source>
        <dbReference type="SAM" id="MobiDB-lite"/>
    </source>
</evidence>
<protein>
    <submittedName>
        <fullName evidence="2">Uncharacterized protein</fullName>
    </submittedName>
</protein>
<accession>A0A9P6IDZ5</accession>
<keyword evidence="3" id="KW-1185">Reference proteome</keyword>